<keyword evidence="15" id="KW-1185">Reference proteome</keyword>
<dbReference type="CDD" id="cd06257">
    <property type="entry name" value="DnaJ"/>
    <property type="match status" value="1"/>
</dbReference>
<sequence>MLPIPTHYQVLALSPSNASTSPSALRSAYRAALLRAHPDKLSGKGVGVIHGNDLERKNTLGKGEGSTKFTIDQIKTAFSVLNNPASRAEYDEQIRRRGIVNGSVGKDTEAQARETQDFLLGLEVLDLGDFTEVEIVSQTTGSGEEVGGAGVGMEWIRKCRCGAERGFWIGEEELEEACARGEKEVLVGCEGCSLWVRVGFDVEG</sequence>
<dbReference type="Gene3D" id="3.10.660.10">
    <property type="entry name" value="DPH Zinc finger"/>
    <property type="match status" value="1"/>
</dbReference>
<evidence type="ECO:0000256" key="2">
    <source>
        <dbReference type="ARBA" id="ARBA00004123"/>
    </source>
</evidence>
<keyword evidence="9" id="KW-0862">Zinc</keyword>
<keyword evidence="8" id="KW-0479">Metal-binding</keyword>
<dbReference type="PROSITE" id="PS50076">
    <property type="entry name" value="DNAJ_2"/>
    <property type="match status" value="1"/>
</dbReference>
<feature type="domain" description="J" evidence="12">
    <location>
        <begin position="6"/>
        <end position="94"/>
    </location>
</feature>
<evidence type="ECO:0000313" key="15">
    <source>
        <dbReference type="Proteomes" id="UP000700596"/>
    </source>
</evidence>
<comment type="pathway">
    <text evidence="4">Protein modification; peptidyl-diphthamide biosynthesis.</text>
</comment>
<comment type="caution">
    <text evidence="14">The sequence shown here is derived from an EMBL/GenBank/DDBJ whole genome shotgun (WGS) entry which is preliminary data.</text>
</comment>
<evidence type="ECO:0000256" key="10">
    <source>
        <dbReference type="ARBA" id="ARBA00023004"/>
    </source>
</evidence>
<evidence type="ECO:0000256" key="1">
    <source>
        <dbReference type="ARBA" id="ARBA00003474"/>
    </source>
</evidence>
<keyword evidence="10" id="KW-0408">Iron</keyword>
<dbReference type="Gene3D" id="1.10.287.110">
    <property type="entry name" value="DnaJ domain"/>
    <property type="match status" value="1"/>
</dbReference>
<dbReference type="GO" id="GO:0046872">
    <property type="term" value="F:metal ion binding"/>
    <property type="evidence" value="ECO:0007669"/>
    <property type="project" value="UniProtKB-KW"/>
</dbReference>
<accession>A0A9P9IUZ9</accession>
<evidence type="ECO:0000256" key="6">
    <source>
        <dbReference type="ARBA" id="ARBA00021797"/>
    </source>
</evidence>
<dbReference type="OrthoDB" id="445556at2759"/>
<dbReference type="AlphaFoldDB" id="A0A9P9IUZ9"/>
<dbReference type="EMBL" id="JAGMWT010000003">
    <property type="protein sequence ID" value="KAH7132035.1"/>
    <property type="molecule type" value="Genomic_DNA"/>
</dbReference>
<keyword evidence="11" id="KW-0539">Nucleus</keyword>
<comment type="function">
    <text evidence="1">Required for the first step of diphthamide biosynthesis, the transfer of 3-amino-3-carboxypropyl from S-adenosyl-L-methionine to a histidine residue. Diphthamide is a post-translational modification of histidine which occurs in elongation factor 2.</text>
</comment>
<dbReference type="SUPFAM" id="SSF144217">
    <property type="entry name" value="CSL zinc finger"/>
    <property type="match status" value="1"/>
</dbReference>
<keyword evidence="7" id="KW-0963">Cytoplasm</keyword>
<evidence type="ECO:0000313" key="14">
    <source>
        <dbReference type="EMBL" id="KAH7132035.1"/>
    </source>
</evidence>
<evidence type="ECO:0000256" key="8">
    <source>
        <dbReference type="ARBA" id="ARBA00022723"/>
    </source>
</evidence>
<organism evidence="14 15">
    <name type="scientific">Dendryphion nanum</name>
    <dbReference type="NCBI Taxonomy" id="256645"/>
    <lineage>
        <taxon>Eukaryota</taxon>
        <taxon>Fungi</taxon>
        <taxon>Dikarya</taxon>
        <taxon>Ascomycota</taxon>
        <taxon>Pezizomycotina</taxon>
        <taxon>Dothideomycetes</taxon>
        <taxon>Pleosporomycetidae</taxon>
        <taxon>Pleosporales</taxon>
        <taxon>Torulaceae</taxon>
        <taxon>Dendryphion</taxon>
    </lineage>
</organism>
<dbReference type="Pfam" id="PF05207">
    <property type="entry name" value="Zn_ribbon_CSL"/>
    <property type="match status" value="1"/>
</dbReference>
<evidence type="ECO:0000256" key="3">
    <source>
        <dbReference type="ARBA" id="ARBA00004496"/>
    </source>
</evidence>
<comment type="similarity">
    <text evidence="5">Belongs to the DPH4 family.</text>
</comment>
<proteinExistence type="inferred from homology"/>
<evidence type="ECO:0000256" key="11">
    <source>
        <dbReference type="ARBA" id="ARBA00023242"/>
    </source>
</evidence>
<evidence type="ECO:0000259" key="13">
    <source>
        <dbReference type="PROSITE" id="PS51074"/>
    </source>
</evidence>
<dbReference type="Proteomes" id="UP000700596">
    <property type="component" value="Unassembled WGS sequence"/>
</dbReference>
<dbReference type="InterPro" id="IPR036869">
    <property type="entry name" value="J_dom_sf"/>
</dbReference>
<reference evidence="14" key="1">
    <citation type="journal article" date="2021" name="Nat. Commun.">
        <title>Genetic determinants of endophytism in the Arabidopsis root mycobiome.</title>
        <authorList>
            <person name="Mesny F."/>
            <person name="Miyauchi S."/>
            <person name="Thiergart T."/>
            <person name="Pickel B."/>
            <person name="Atanasova L."/>
            <person name="Karlsson M."/>
            <person name="Huettel B."/>
            <person name="Barry K.W."/>
            <person name="Haridas S."/>
            <person name="Chen C."/>
            <person name="Bauer D."/>
            <person name="Andreopoulos W."/>
            <person name="Pangilinan J."/>
            <person name="LaButti K."/>
            <person name="Riley R."/>
            <person name="Lipzen A."/>
            <person name="Clum A."/>
            <person name="Drula E."/>
            <person name="Henrissat B."/>
            <person name="Kohler A."/>
            <person name="Grigoriev I.V."/>
            <person name="Martin F.M."/>
            <person name="Hacquard S."/>
        </authorList>
    </citation>
    <scope>NUCLEOTIDE SEQUENCE</scope>
    <source>
        <strain evidence="14">MPI-CAGE-CH-0243</strain>
    </source>
</reference>
<name>A0A9P9IUZ9_9PLEO</name>
<dbReference type="GO" id="GO:0005737">
    <property type="term" value="C:cytoplasm"/>
    <property type="evidence" value="ECO:0007669"/>
    <property type="project" value="UniProtKB-SubCell"/>
</dbReference>
<dbReference type="GO" id="GO:0005634">
    <property type="term" value="C:nucleus"/>
    <property type="evidence" value="ECO:0007669"/>
    <property type="project" value="UniProtKB-SubCell"/>
</dbReference>
<protein>
    <recommendedName>
        <fullName evidence="6">Diphthamide biosynthesis protein 4</fullName>
    </recommendedName>
</protein>
<dbReference type="InterPro" id="IPR044248">
    <property type="entry name" value="DPH3/4-like"/>
</dbReference>
<dbReference type="PANTHER" id="PTHR21454">
    <property type="entry name" value="DPH3 HOMOLOG-RELATED"/>
    <property type="match status" value="1"/>
</dbReference>
<dbReference type="PANTHER" id="PTHR21454:SF46">
    <property type="entry name" value="DIPHTHAMIDE BIOSYNTHESIS PROTEIN 4"/>
    <property type="match status" value="1"/>
</dbReference>
<comment type="subcellular location">
    <subcellularLocation>
        <location evidence="3">Cytoplasm</location>
    </subcellularLocation>
    <subcellularLocation>
        <location evidence="2">Nucleus</location>
    </subcellularLocation>
</comment>
<evidence type="ECO:0000256" key="7">
    <source>
        <dbReference type="ARBA" id="ARBA00022490"/>
    </source>
</evidence>
<dbReference type="PROSITE" id="PS51074">
    <property type="entry name" value="DPH_MB"/>
    <property type="match status" value="1"/>
</dbReference>
<gene>
    <name evidence="14" type="ORF">B0J11DRAFT_214912</name>
</gene>
<feature type="domain" description="DPH-type MB" evidence="13">
    <location>
        <begin position="121"/>
        <end position="201"/>
    </location>
</feature>
<dbReference type="InterPro" id="IPR036671">
    <property type="entry name" value="DPH_MB_sf"/>
</dbReference>
<dbReference type="GO" id="GO:0017183">
    <property type="term" value="P:protein histidyl modification to diphthamide"/>
    <property type="evidence" value="ECO:0007669"/>
    <property type="project" value="InterPro"/>
</dbReference>
<evidence type="ECO:0000259" key="12">
    <source>
        <dbReference type="PROSITE" id="PS50076"/>
    </source>
</evidence>
<dbReference type="InterPro" id="IPR001623">
    <property type="entry name" value="DnaJ_domain"/>
</dbReference>
<dbReference type="InterPro" id="IPR007872">
    <property type="entry name" value="DPH_MB_dom"/>
</dbReference>
<evidence type="ECO:0000256" key="5">
    <source>
        <dbReference type="ARBA" id="ARBA00006169"/>
    </source>
</evidence>
<evidence type="ECO:0000256" key="9">
    <source>
        <dbReference type="ARBA" id="ARBA00022833"/>
    </source>
</evidence>
<evidence type="ECO:0000256" key="4">
    <source>
        <dbReference type="ARBA" id="ARBA00005156"/>
    </source>
</evidence>
<dbReference type="SUPFAM" id="SSF46565">
    <property type="entry name" value="Chaperone J-domain"/>
    <property type="match status" value="1"/>
</dbReference>